<gene>
    <name evidence="2" type="ORF">O4J56_00420</name>
</gene>
<dbReference type="InterPro" id="IPR051604">
    <property type="entry name" value="Ergot_Alk_Oxidoreductase"/>
</dbReference>
<dbReference type="InterPro" id="IPR036291">
    <property type="entry name" value="NAD(P)-bd_dom_sf"/>
</dbReference>
<keyword evidence="3" id="KW-1185">Reference proteome</keyword>
<dbReference type="EMBL" id="JAQFWQ010000001">
    <property type="protein sequence ID" value="MDA2809093.1"/>
    <property type="molecule type" value="Genomic_DNA"/>
</dbReference>
<name>A0ABT4TWK3_9ACTN</name>
<dbReference type="InterPro" id="IPR016040">
    <property type="entry name" value="NAD(P)-bd_dom"/>
</dbReference>
<dbReference type="PANTHER" id="PTHR43162:SF1">
    <property type="entry name" value="PRESTALK A DIFFERENTIATION PROTEIN A"/>
    <property type="match status" value="1"/>
</dbReference>
<dbReference type="Pfam" id="PF13460">
    <property type="entry name" value="NAD_binding_10"/>
    <property type="match status" value="1"/>
</dbReference>
<comment type="caution">
    <text evidence="2">The sequence shown here is derived from an EMBL/GenBank/DDBJ whole genome shotgun (WGS) entry which is preliminary data.</text>
</comment>
<feature type="domain" description="NAD(P)-binding" evidence="1">
    <location>
        <begin position="7"/>
        <end position="172"/>
    </location>
</feature>
<organism evidence="2 3">
    <name type="scientific">Nocardiopsis endophytica</name>
    <dbReference type="NCBI Taxonomy" id="3018445"/>
    <lineage>
        <taxon>Bacteria</taxon>
        <taxon>Bacillati</taxon>
        <taxon>Actinomycetota</taxon>
        <taxon>Actinomycetes</taxon>
        <taxon>Streptosporangiales</taxon>
        <taxon>Nocardiopsidaceae</taxon>
        <taxon>Nocardiopsis</taxon>
    </lineage>
</organism>
<proteinExistence type="predicted"/>
<accession>A0ABT4TWK3</accession>
<dbReference type="RefSeq" id="WP_270683000.1">
    <property type="nucleotide sequence ID" value="NZ_JAQFWQ010000001.1"/>
</dbReference>
<dbReference type="Proteomes" id="UP001527866">
    <property type="component" value="Unassembled WGS sequence"/>
</dbReference>
<evidence type="ECO:0000313" key="2">
    <source>
        <dbReference type="EMBL" id="MDA2809093.1"/>
    </source>
</evidence>
<evidence type="ECO:0000313" key="3">
    <source>
        <dbReference type="Proteomes" id="UP001527866"/>
    </source>
</evidence>
<protein>
    <submittedName>
        <fullName evidence="2">NAD(P)H-binding protein</fullName>
    </submittedName>
</protein>
<dbReference type="Gene3D" id="3.40.50.720">
    <property type="entry name" value="NAD(P)-binding Rossmann-like Domain"/>
    <property type="match status" value="1"/>
</dbReference>
<dbReference type="SUPFAM" id="SSF51735">
    <property type="entry name" value="NAD(P)-binding Rossmann-fold domains"/>
    <property type="match status" value="1"/>
</dbReference>
<sequence>MTTLVTGASGTVGRHVVAELLAAGEDVRISGRGPGPAEPPPGVRAFRADLADPESLRPAHDGADRLYLVPHAPTAEAVAELARASGVRRVVVLSSRAVTLGTDTDRHAPVERAVEGSGLEYAFVRPNDFAANKTAFWGPMIRRDRTVRFPDPDEISNPVHERDIAAVAAAALLADGAPGAVHEVTGDRVLTLREQAHMIGEAIGEPVRFEPTPPEEALRILTAQGGEVARMAPFLLGLAPYSEGEPVPEFTDEQMREVWKPLPTVQEMVGRPPLSFARWAQDHRGDFL</sequence>
<dbReference type="PANTHER" id="PTHR43162">
    <property type="match status" value="1"/>
</dbReference>
<evidence type="ECO:0000259" key="1">
    <source>
        <dbReference type="Pfam" id="PF13460"/>
    </source>
</evidence>
<reference evidence="2 3" key="1">
    <citation type="submission" date="2023-01" db="EMBL/GenBank/DDBJ databases">
        <title>Draft genome sequence of Nocardiopsis sp. RSe5-2 isolated from halophytes.</title>
        <authorList>
            <person name="Duangmal K."/>
            <person name="Chantavorakit T."/>
        </authorList>
    </citation>
    <scope>NUCLEOTIDE SEQUENCE [LARGE SCALE GENOMIC DNA]</scope>
    <source>
        <strain evidence="2 3">RSe5-2</strain>
    </source>
</reference>